<dbReference type="InterPro" id="IPR003362">
    <property type="entry name" value="Bact_transf"/>
</dbReference>
<keyword evidence="2" id="KW-1133">Transmembrane helix</keyword>
<evidence type="ECO:0000313" key="5">
    <source>
        <dbReference type="Proteomes" id="UP000010420"/>
    </source>
</evidence>
<dbReference type="STRING" id="545697.HMPREF0216_00416"/>
<dbReference type="HOGENOM" id="CLU_024920_1_4_9"/>
<evidence type="ECO:0000313" key="4">
    <source>
        <dbReference type="EMBL" id="EKY29057.1"/>
    </source>
</evidence>
<protein>
    <submittedName>
        <fullName evidence="4">Bacterial sugar transferase</fullName>
    </submittedName>
</protein>
<sequence>MSLKRCFDLILSLLGIVILSPIFIIIYILILVTMRESPIFTQVRTGYKEKLFKIYKFKTMVDKYDEEGKQLPDSERLTKVGRVLRLLSLDEIPQLFNVLKGDMSLVGPRPLLERYLPYYKAEERKRFNVKPGITGLSQINGRNSISWEERFSYDIYYVDNYSFLLDMKIILKTFIKVFKFSDIKVATNLTLNDLDVERRVTNYEYN</sequence>
<dbReference type="eggNOG" id="COG2148">
    <property type="taxonomic scope" value="Bacteria"/>
</dbReference>
<dbReference type="PANTHER" id="PTHR30576">
    <property type="entry name" value="COLANIC BIOSYNTHESIS UDP-GLUCOSE LIPID CARRIER TRANSFERASE"/>
    <property type="match status" value="1"/>
</dbReference>
<dbReference type="OrthoDB" id="9808602at2"/>
<comment type="caution">
    <text evidence="4">The sequence shown here is derived from an EMBL/GenBank/DDBJ whole genome shotgun (WGS) entry which is preliminary data.</text>
</comment>
<name>L1QNB1_9CLOT</name>
<feature type="transmembrane region" description="Helical" evidence="2">
    <location>
        <begin position="7"/>
        <end position="32"/>
    </location>
</feature>
<gene>
    <name evidence="4" type="ORF">HMPREF0216_00416</name>
</gene>
<comment type="similarity">
    <text evidence="1">Belongs to the bacterial sugar transferase family.</text>
</comment>
<accession>L1QNB1</accession>
<feature type="domain" description="Bacterial sugar transferase" evidence="3">
    <location>
        <begin position="4"/>
        <end position="179"/>
    </location>
</feature>
<evidence type="ECO:0000259" key="3">
    <source>
        <dbReference type="Pfam" id="PF02397"/>
    </source>
</evidence>
<dbReference type="EMBL" id="AMEZ01000013">
    <property type="protein sequence ID" value="EKY29057.1"/>
    <property type="molecule type" value="Genomic_DNA"/>
</dbReference>
<dbReference type="PATRIC" id="fig|545697.3.peg.409"/>
<evidence type="ECO:0000256" key="1">
    <source>
        <dbReference type="ARBA" id="ARBA00006464"/>
    </source>
</evidence>
<evidence type="ECO:0000256" key="2">
    <source>
        <dbReference type="SAM" id="Phobius"/>
    </source>
</evidence>
<keyword evidence="4" id="KW-0808">Transferase</keyword>
<dbReference type="Pfam" id="PF02397">
    <property type="entry name" value="Bac_transf"/>
    <property type="match status" value="1"/>
</dbReference>
<keyword evidence="2" id="KW-0812">Transmembrane</keyword>
<keyword evidence="2" id="KW-0472">Membrane</keyword>
<reference evidence="4 5" key="1">
    <citation type="submission" date="2012-05" db="EMBL/GenBank/DDBJ databases">
        <authorList>
            <person name="Weinstock G."/>
            <person name="Sodergren E."/>
            <person name="Lobos E.A."/>
            <person name="Fulton L."/>
            <person name="Fulton R."/>
            <person name="Courtney L."/>
            <person name="Fronick C."/>
            <person name="O'Laughlin M."/>
            <person name="Godfrey J."/>
            <person name="Wilson R.M."/>
            <person name="Miner T."/>
            <person name="Farmer C."/>
            <person name="Delehaunty K."/>
            <person name="Cordes M."/>
            <person name="Minx P."/>
            <person name="Tomlinson C."/>
            <person name="Chen J."/>
            <person name="Wollam A."/>
            <person name="Pepin K.H."/>
            <person name="Bhonagiri V."/>
            <person name="Zhang X."/>
            <person name="Suruliraj S."/>
            <person name="Warren W."/>
            <person name="Mitreva M."/>
            <person name="Mardis E.R."/>
            <person name="Wilson R.K."/>
        </authorList>
    </citation>
    <scope>NUCLEOTIDE SEQUENCE [LARGE SCALE GENOMIC DNA]</scope>
    <source>
        <strain evidence="4 5">DSM 1785</strain>
    </source>
</reference>
<dbReference type="GO" id="GO:0016780">
    <property type="term" value="F:phosphotransferase activity, for other substituted phosphate groups"/>
    <property type="evidence" value="ECO:0007669"/>
    <property type="project" value="TreeGrafter"/>
</dbReference>
<dbReference type="PANTHER" id="PTHR30576:SF8">
    <property type="entry name" value="UNDECAPRENYL-PHOSPHATE GALACTOSE PHOSPHOTRANSFERASE"/>
    <property type="match status" value="1"/>
</dbReference>
<dbReference type="RefSeq" id="WP_005210474.1">
    <property type="nucleotide sequence ID" value="NZ_KB291607.1"/>
</dbReference>
<dbReference type="AlphaFoldDB" id="L1QNB1"/>
<proteinExistence type="inferred from homology"/>
<keyword evidence="5" id="KW-1185">Reference proteome</keyword>
<dbReference type="Proteomes" id="UP000010420">
    <property type="component" value="Unassembled WGS sequence"/>
</dbReference>
<organism evidence="4 5">
    <name type="scientific">Clostridium celatum DSM 1785</name>
    <dbReference type="NCBI Taxonomy" id="545697"/>
    <lineage>
        <taxon>Bacteria</taxon>
        <taxon>Bacillati</taxon>
        <taxon>Bacillota</taxon>
        <taxon>Clostridia</taxon>
        <taxon>Eubacteriales</taxon>
        <taxon>Clostridiaceae</taxon>
        <taxon>Clostridium</taxon>
    </lineage>
</organism>